<sequence>MVAIFRGIAAGACAIAMVSGSQILTPATDVMPQIRAMCEEENAVGDCIRDTPGEQTGGDSCVLINELGACEDQQEVDDPAHTMLR</sequence>
<dbReference type="EMBL" id="CSWP01000003">
    <property type="protein sequence ID" value="CPV46047.1"/>
    <property type="molecule type" value="Genomic_DNA"/>
</dbReference>
<organism evidence="1 2">
    <name type="scientific">Mycobacteroides abscessus</name>
    <dbReference type="NCBI Taxonomy" id="36809"/>
    <lineage>
        <taxon>Bacteria</taxon>
        <taxon>Bacillati</taxon>
        <taxon>Actinomycetota</taxon>
        <taxon>Actinomycetes</taxon>
        <taxon>Mycobacteriales</taxon>
        <taxon>Mycobacteriaceae</taxon>
        <taxon>Mycobacteroides</taxon>
    </lineage>
</organism>
<proteinExistence type="predicted"/>
<dbReference type="AlphaFoldDB" id="A0A0U0Z2Q7"/>
<accession>A0A0U0Z2Q7</accession>
<name>A0A0U0Z2Q7_9MYCO</name>
<gene>
    <name evidence="1" type="ORF">ERS075579_01715</name>
</gene>
<dbReference type="Proteomes" id="UP000045782">
    <property type="component" value="Unassembled WGS sequence"/>
</dbReference>
<protein>
    <submittedName>
        <fullName evidence="1">Uncharacterized protein</fullName>
    </submittedName>
</protein>
<evidence type="ECO:0000313" key="1">
    <source>
        <dbReference type="EMBL" id="CPV46047.1"/>
    </source>
</evidence>
<evidence type="ECO:0000313" key="2">
    <source>
        <dbReference type="Proteomes" id="UP000045782"/>
    </source>
</evidence>
<reference evidence="1 2" key="1">
    <citation type="submission" date="2015-03" db="EMBL/GenBank/DDBJ databases">
        <authorList>
            <person name="Murphy D."/>
        </authorList>
    </citation>
    <scope>NUCLEOTIDE SEQUENCE [LARGE SCALE GENOMIC DNA]</scope>
    <source>
        <strain evidence="1 2">PAP088</strain>
    </source>
</reference>